<feature type="transmembrane region" description="Helical" evidence="6">
    <location>
        <begin position="391"/>
        <end position="417"/>
    </location>
</feature>
<dbReference type="OrthoDB" id="9814290at2"/>
<dbReference type="InterPro" id="IPR002541">
    <property type="entry name" value="Cyt_c_assembly"/>
</dbReference>
<dbReference type="PANTHER" id="PTHR30071">
    <property type="entry name" value="HEME EXPORTER PROTEIN C"/>
    <property type="match status" value="1"/>
</dbReference>
<evidence type="ECO:0000256" key="3">
    <source>
        <dbReference type="ARBA" id="ARBA00022748"/>
    </source>
</evidence>
<proteinExistence type="predicted"/>
<keyword evidence="2 6" id="KW-0812">Transmembrane</keyword>
<evidence type="ECO:0000256" key="4">
    <source>
        <dbReference type="ARBA" id="ARBA00022989"/>
    </source>
</evidence>
<evidence type="ECO:0000256" key="1">
    <source>
        <dbReference type="ARBA" id="ARBA00004141"/>
    </source>
</evidence>
<protein>
    <submittedName>
        <fullName evidence="8">C-type cytochrome biogenesis protein CcsB</fullName>
    </submittedName>
</protein>
<feature type="domain" description="Cytochrome c assembly protein" evidence="7">
    <location>
        <begin position="318"/>
        <end position="414"/>
    </location>
</feature>
<dbReference type="PANTHER" id="PTHR30071:SF1">
    <property type="entry name" value="CYTOCHROME B_B6 PROTEIN-RELATED"/>
    <property type="match status" value="1"/>
</dbReference>
<keyword evidence="9" id="KW-1185">Reference proteome</keyword>
<evidence type="ECO:0000256" key="2">
    <source>
        <dbReference type="ARBA" id="ARBA00022692"/>
    </source>
</evidence>
<dbReference type="AlphaFoldDB" id="A0A2Z2KBL9"/>
<feature type="transmembrane region" description="Helical" evidence="6">
    <location>
        <begin position="12"/>
        <end position="31"/>
    </location>
</feature>
<evidence type="ECO:0000256" key="6">
    <source>
        <dbReference type="SAM" id="Phobius"/>
    </source>
</evidence>
<sequence>MTLLDFSSDVFIGAFLFYSVAFMLFTIAVMGRKWSGRKPEQHTARWGTIAFVASSVALLGHLLYFITRWIGSGHIPVSNMYEFMTFLSMMVIVAFTVIYAIYRTTVLGVFAIPIALILMAYAAVFPQEVQPLIPPLKSIYLNIHVTLAALGESFFAVGFASGLMYLLRTVNFASRERSDRKQQRLVEFTLFSILVIIAFLGTVFAFRGAGYETIFVRTNVTIDSPGQENSTIEKVSYKMPPIVAPYQGEIESFQPFLGLRQPLFEAPSWMNGVNAGRKFNTVLWSLLSGLVLYIFIRLLVRKPLGRALHPVMDGIDERDLDEITYRAIAIGFPIFTLGALIFAMIWAEVAWGRFWGWDPKEVWALVTWLFYSAYLHLRLARGWQGRKSAWLAVLGFLVVMFTLVGVNLVIAGLHSYAGTD</sequence>
<dbReference type="Pfam" id="PF01578">
    <property type="entry name" value="Cytochrom_C_asm"/>
    <property type="match status" value="2"/>
</dbReference>
<dbReference type="GO" id="GO:0017004">
    <property type="term" value="P:cytochrome complex assembly"/>
    <property type="evidence" value="ECO:0007669"/>
    <property type="project" value="UniProtKB-KW"/>
</dbReference>
<feature type="transmembrane region" description="Helical" evidence="6">
    <location>
        <begin position="188"/>
        <end position="206"/>
    </location>
</feature>
<feature type="transmembrane region" description="Helical" evidence="6">
    <location>
        <begin position="83"/>
        <end position="102"/>
    </location>
</feature>
<name>A0A2Z2KBL9_9BACL</name>
<feature type="transmembrane region" description="Helical" evidence="6">
    <location>
        <begin position="282"/>
        <end position="300"/>
    </location>
</feature>
<gene>
    <name evidence="8" type="ORF">B9T62_20395</name>
</gene>
<dbReference type="Proteomes" id="UP000249890">
    <property type="component" value="Chromosome"/>
</dbReference>
<organism evidence="8 9">
    <name type="scientific">Paenibacillus donghaensis</name>
    <dbReference type="NCBI Taxonomy" id="414771"/>
    <lineage>
        <taxon>Bacteria</taxon>
        <taxon>Bacillati</taxon>
        <taxon>Bacillota</taxon>
        <taxon>Bacilli</taxon>
        <taxon>Bacillales</taxon>
        <taxon>Paenibacillaceae</taxon>
        <taxon>Paenibacillus</taxon>
    </lineage>
</organism>
<dbReference type="GO" id="GO:0005886">
    <property type="term" value="C:plasma membrane"/>
    <property type="evidence" value="ECO:0007669"/>
    <property type="project" value="TreeGrafter"/>
</dbReference>
<accession>A0A2Z2KBL9</accession>
<feature type="transmembrane region" description="Helical" evidence="6">
    <location>
        <begin position="362"/>
        <end position="379"/>
    </location>
</feature>
<dbReference type="RefSeq" id="WP_087916955.1">
    <property type="nucleotide sequence ID" value="NZ_CP021780.1"/>
</dbReference>
<dbReference type="InterPro" id="IPR045062">
    <property type="entry name" value="Cyt_c_biogenesis_CcsA/CcmC"/>
</dbReference>
<keyword evidence="5 6" id="KW-0472">Membrane</keyword>
<comment type="subcellular location">
    <subcellularLocation>
        <location evidence="1">Membrane</location>
        <topology evidence="1">Multi-pass membrane protein</topology>
    </subcellularLocation>
</comment>
<dbReference type="KEGG" id="pdh:B9T62_20395"/>
<evidence type="ECO:0000313" key="9">
    <source>
        <dbReference type="Proteomes" id="UP000249890"/>
    </source>
</evidence>
<feature type="transmembrane region" description="Helical" evidence="6">
    <location>
        <begin position="327"/>
        <end position="347"/>
    </location>
</feature>
<reference evidence="8 9" key="1">
    <citation type="submission" date="2017-06" db="EMBL/GenBank/DDBJ databases">
        <title>Complete genome sequence of Paenibacillus donghaensis KCTC 13049T isolated from East Sea sediment, South Korea.</title>
        <authorList>
            <person name="Jung B.K."/>
            <person name="Hong S.-J."/>
            <person name="Shin J.-H."/>
        </authorList>
    </citation>
    <scope>NUCLEOTIDE SEQUENCE [LARGE SCALE GENOMIC DNA]</scope>
    <source>
        <strain evidence="8 9">KCTC 13049</strain>
    </source>
</reference>
<dbReference type="EMBL" id="CP021780">
    <property type="protein sequence ID" value="ASA22957.1"/>
    <property type="molecule type" value="Genomic_DNA"/>
</dbReference>
<evidence type="ECO:0000313" key="8">
    <source>
        <dbReference type="EMBL" id="ASA22957.1"/>
    </source>
</evidence>
<keyword evidence="4 6" id="KW-1133">Transmembrane helix</keyword>
<evidence type="ECO:0000256" key="5">
    <source>
        <dbReference type="ARBA" id="ARBA00023136"/>
    </source>
</evidence>
<feature type="domain" description="Cytochrome c assembly protein" evidence="7">
    <location>
        <begin position="78"/>
        <end position="205"/>
    </location>
</feature>
<evidence type="ECO:0000259" key="7">
    <source>
        <dbReference type="Pfam" id="PF01578"/>
    </source>
</evidence>
<dbReference type="GO" id="GO:0020037">
    <property type="term" value="F:heme binding"/>
    <property type="evidence" value="ECO:0007669"/>
    <property type="project" value="InterPro"/>
</dbReference>
<keyword evidence="3" id="KW-0201">Cytochrome c-type biogenesis</keyword>
<feature type="transmembrane region" description="Helical" evidence="6">
    <location>
        <begin position="43"/>
        <end position="63"/>
    </location>
</feature>
<feature type="transmembrane region" description="Helical" evidence="6">
    <location>
        <begin position="145"/>
        <end position="167"/>
    </location>
</feature>
<feature type="transmembrane region" description="Helical" evidence="6">
    <location>
        <begin position="107"/>
        <end position="125"/>
    </location>
</feature>